<dbReference type="RefSeq" id="WP_243553644.1">
    <property type="nucleotide sequence ID" value="NZ_CP094528.1"/>
</dbReference>
<gene>
    <name evidence="2" type="ORF">MTO99_10955</name>
</gene>
<evidence type="ECO:0000313" key="2">
    <source>
        <dbReference type="EMBL" id="UOE42712.1"/>
    </source>
</evidence>
<organism evidence="2 3">
    <name type="scientific">Agromyces larvae</name>
    <dbReference type="NCBI Taxonomy" id="2929802"/>
    <lineage>
        <taxon>Bacteria</taxon>
        <taxon>Bacillati</taxon>
        <taxon>Actinomycetota</taxon>
        <taxon>Actinomycetes</taxon>
        <taxon>Micrococcales</taxon>
        <taxon>Microbacteriaceae</taxon>
        <taxon>Agromyces</taxon>
    </lineage>
</organism>
<keyword evidence="1" id="KW-0175">Coiled coil</keyword>
<keyword evidence="3" id="KW-1185">Reference proteome</keyword>
<reference evidence="2 3" key="1">
    <citation type="submission" date="2022-03" db="EMBL/GenBank/DDBJ databases">
        <title>Mucilaginibacter sp. isolated from the gut of Protaetia brevitarsis seulensis larvae.</title>
        <authorList>
            <person name="Won M."/>
            <person name="Kim S.-J."/>
            <person name="Kwon S.-W."/>
        </authorList>
    </citation>
    <scope>NUCLEOTIDE SEQUENCE [LARGE SCALE GENOMIC DNA]</scope>
    <source>
        <strain evidence="2 3">CFWR-12</strain>
    </source>
</reference>
<evidence type="ECO:0000256" key="1">
    <source>
        <dbReference type="SAM" id="Coils"/>
    </source>
</evidence>
<proteinExistence type="predicted"/>
<name>A0ABY4BU31_9MICO</name>
<dbReference type="EMBL" id="CP094528">
    <property type="protein sequence ID" value="UOE42712.1"/>
    <property type="molecule type" value="Genomic_DNA"/>
</dbReference>
<sequence length="135" mass="14182">MRIPDIPIQHLEIDPKVFDGLPDITALLYGEPILIASDTAAEPAITAVNRAKAPDIGVAIRAKGAVLVDGPLIVDGTVTALQLGGQAAAELDGLHADIAAARSELAALRSELDSVKRFLRDTSQRYGAHTSGYFV</sequence>
<accession>A0ABY4BU31</accession>
<dbReference type="Proteomes" id="UP000832097">
    <property type="component" value="Chromosome"/>
</dbReference>
<protein>
    <submittedName>
        <fullName evidence="2">Uncharacterized protein</fullName>
    </submittedName>
</protein>
<feature type="coiled-coil region" evidence="1">
    <location>
        <begin position="91"/>
        <end position="118"/>
    </location>
</feature>
<evidence type="ECO:0000313" key="3">
    <source>
        <dbReference type="Proteomes" id="UP000832097"/>
    </source>
</evidence>